<name>A0A915EKK7_9BILA</name>
<dbReference type="Proteomes" id="UP000887574">
    <property type="component" value="Unplaced"/>
</dbReference>
<feature type="region of interest" description="Disordered" evidence="1">
    <location>
        <begin position="110"/>
        <end position="133"/>
    </location>
</feature>
<evidence type="ECO:0000256" key="1">
    <source>
        <dbReference type="SAM" id="MobiDB-lite"/>
    </source>
</evidence>
<keyword evidence="2" id="KW-1185">Reference proteome</keyword>
<protein>
    <submittedName>
        <fullName evidence="3">HTH psq-type domain-containing protein</fullName>
    </submittedName>
</protein>
<accession>A0A915EKK7</accession>
<evidence type="ECO:0000313" key="2">
    <source>
        <dbReference type="Proteomes" id="UP000887574"/>
    </source>
</evidence>
<reference evidence="3" key="1">
    <citation type="submission" date="2022-11" db="UniProtKB">
        <authorList>
            <consortium name="WormBaseParasite"/>
        </authorList>
    </citation>
    <scope>IDENTIFICATION</scope>
</reference>
<sequence>MSKSKRRGSSNLILRNKLKVTKHAKDISIHGASDKFKVGLSTVRQWMRQEKQLHKIAESSPGGKFKKRLPGGGRRLTFNDLDDQLAAWGRERKSKELRVSRRIVQQQAVRTFNSEKDTEDFKSVTHPPDQNTI</sequence>
<dbReference type="AlphaFoldDB" id="A0A915EKK7"/>
<feature type="compositionally biased region" description="Basic and acidic residues" evidence="1">
    <location>
        <begin position="113"/>
        <end position="123"/>
    </location>
</feature>
<evidence type="ECO:0000313" key="3">
    <source>
        <dbReference type="WBParaSite" id="jg6884"/>
    </source>
</evidence>
<dbReference type="WBParaSite" id="jg6884">
    <property type="protein sequence ID" value="jg6884"/>
    <property type="gene ID" value="jg6884"/>
</dbReference>
<proteinExistence type="predicted"/>
<organism evidence="2 3">
    <name type="scientific">Ditylenchus dipsaci</name>
    <dbReference type="NCBI Taxonomy" id="166011"/>
    <lineage>
        <taxon>Eukaryota</taxon>
        <taxon>Metazoa</taxon>
        <taxon>Ecdysozoa</taxon>
        <taxon>Nematoda</taxon>
        <taxon>Chromadorea</taxon>
        <taxon>Rhabditida</taxon>
        <taxon>Tylenchina</taxon>
        <taxon>Tylenchomorpha</taxon>
        <taxon>Sphaerularioidea</taxon>
        <taxon>Anguinidae</taxon>
        <taxon>Anguininae</taxon>
        <taxon>Ditylenchus</taxon>
    </lineage>
</organism>